<reference evidence="3" key="1">
    <citation type="submission" date="2016-10" db="EMBL/GenBank/DDBJ databases">
        <authorList>
            <person name="de Groot N.N."/>
        </authorList>
    </citation>
    <scope>NUCLEOTIDE SEQUENCE [LARGE SCALE GENOMIC DNA]</scope>
    <source>
        <strain evidence="3">10nlg</strain>
    </source>
</reference>
<dbReference type="AlphaFoldDB" id="A0A1H9SQ08"/>
<organism evidence="2 3">
    <name type="scientific">Salisediminibacterium halotolerans</name>
    <dbReference type="NCBI Taxonomy" id="517425"/>
    <lineage>
        <taxon>Bacteria</taxon>
        <taxon>Bacillati</taxon>
        <taxon>Bacillota</taxon>
        <taxon>Bacilli</taxon>
        <taxon>Bacillales</taxon>
        <taxon>Bacillaceae</taxon>
        <taxon>Salisediminibacterium</taxon>
    </lineage>
</organism>
<evidence type="ECO:0000313" key="3">
    <source>
        <dbReference type="Proteomes" id="UP000199318"/>
    </source>
</evidence>
<name>A0A1H9SQ08_9BACI</name>
<dbReference type="SMART" id="SM00731">
    <property type="entry name" value="SprT"/>
    <property type="match status" value="1"/>
</dbReference>
<gene>
    <name evidence="2" type="ORF">SAMN05444126_107105</name>
</gene>
<keyword evidence="3" id="KW-1185">Reference proteome</keyword>
<dbReference type="Proteomes" id="UP000199318">
    <property type="component" value="Unassembled WGS sequence"/>
</dbReference>
<dbReference type="RefSeq" id="WP_093072522.1">
    <property type="nucleotide sequence ID" value="NZ_FOGV01000007.1"/>
</dbReference>
<dbReference type="GO" id="GO:0006950">
    <property type="term" value="P:response to stress"/>
    <property type="evidence" value="ECO:0007669"/>
    <property type="project" value="UniProtKB-ARBA"/>
</dbReference>
<sequence length="160" mass="19205">MTDDELQELTEKLSIEYFQRTFRHRSQFNQKLRTTGGRYLLTTHNIEINPKSYERFGEQELIGIIKHELCHYHLHLEGRGYRHKDPEFQKMLTDVGASRHCKLIEENRRSSNYIHHYRCESCRTEIKRKKRFDTKKYVCGACSGRLKKIKTIPLYILDGK</sequence>
<evidence type="ECO:0000259" key="1">
    <source>
        <dbReference type="SMART" id="SM00731"/>
    </source>
</evidence>
<dbReference type="EMBL" id="FOGV01000007">
    <property type="protein sequence ID" value="SER87102.1"/>
    <property type="molecule type" value="Genomic_DNA"/>
</dbReference>
<dbReference type="STRING" id="1464123.SAMN05444126_107105"/>
<dbReference type="NCBIfam" id="NF003339">
    <property type="entry name" value="PRK04351.1"/>
    <property type="match status" value="1"/>
</dbReference>
<dbReference type="Pfam" id="PF10263">
    <property type="entry name" value="SprT-like"/>
    <property type="match status" value="1"/>
</dbReference>
<dbReference type="OrthoDB" id="9799909at2"/>
<evidence type="ECO:0000313" key="2">
    <source>
        <dbReference type="EMBL" id="SER87102.1"/>
    </source>
</evidence>
<proteinExistence type="predicted"/>
<accession>A0A1H9SQ08</accession>
<feature type="domain" description="SprT-like" evidence="1">
    <location>
        <begin position="4"/>
        <end position="149"/>
    </location>
</feature>
<protein>
    <submittedName>
        <fullName evidence="2">SprT-like protein</fullName>
    </submittedName>
</protein>
<comment type="caution">
    <text evidence="2">The sequence shown here is derived from an EMBL/GenBank/DDBJ whole genome shotgun (WGS) entry which is preliminary data.</text>
</comment>
<dbReference type="InterPro" id="IPR006640">
    <property type="entry name" value="SprT-like_domain"/>
</dbReference>